<accession>A0AAD5QTU1</accession>
<dbReference type="AlphaFoldDB" id="A0AAD5QTU1"/>
<evidence type="ECO:0000313" key="1">
    <source>
        <dbReference type="EMBL" id="KAJ1364573.1"/>
    </source>
</evidence>
<proteinExistence type="predicted"/>
<comment type="caution">
    <text evidence="1">The sequence shown here is derived from an EMBL/GenBank/DDBJ whole genome shotgun (WGS) entry which is preliminary data.</text>
</comment>
<dbReference type="Proteomes" id="UP001196413">
    <property type="component" value="Unassembled WGS sequence"/>
</dbReference>
<dbReference type="EMBL" id="JAHQIW010005005">
    <property type="protein sequence ID" value="KAJ1364573.1"/>
    <property type="molecule type" value="Genomic_DNA"/>
</dbReference>
<organism evidence="1 2">
    <name type="scientific">Parelaphostrongylus tenuis</name>
    <name type="common">Meningeal worm</name>
    <dbReference type="NCBI Taxonomy" id="148309"/>
    <lineage>
        <taxon>Eukaryota</taxon>
        <taxon>Metazoa</taxon>
        <taxon>Ecdysozoa</taxon>
        <taxon>Nematoda</taxon>
        <taxon>Chromadorea</taxon>
        <taxon>Rhabditida</taxon>
        <taxon>Rhabditina</taxon>
        <taxon>Rhabditomorpha</taxon>
        <taxon>Strongyloidea</taxon>
        <taxon>Metastrongylidae</taxon>
        <taxon>Parelaphostrongylus</taxon>
    </lineage>
</organism>
<sequence>MCCVCLPENPSQCADIKEISMMDEMMDRGRIRGPTSGHYHTTLSNGEAMTDGGDMASKVGTLASRALLHQSTELKLHTTRELNSSLPRAAVTWMN</sequence>
<keyword evidence="2" id="KW-1185">Reference proteome</keyword>
<reference evidence="1" key="1">
    <citation type="submission" date="2021-06" db="EMBL/GenBank/DDBJ databases">
        <title>Parelaphostrongylus tenuis whole genome reference sequence.</title>
        <authorList>
            <person name="Garwood T.J."/>
            <person name="Larsen P.A."/>
            <person name="Fountain-Jones N.M."/>
            <person name="Garbe J.R."/>
            <person name="Macchietto M.G."/>
            <person name="Kania S.A."/>
            <person name="Gerhold R.W."/>
            <person name="Richards J.E."/>
            <person name="Wolf T.M."/>
        </authorList>
    </citation>
    <scope>NUCLEOTIDE SEQUENCE</scope>
    <source>
        <strain evidence="1">MNPRO001-30</strain>
        <tissue evidence="1">Meninges</tissue>
    </source>
</reference>
<gene>
    <name evidence="1" type="ORF">KIN20_024695</name>
</gene>
<evidence type="ECO:0000313" key="2">
    <source>
        <dbReference type="Proteomes" id="UP001196413"/>
    </source>
</evidence>
<name>A0AAD5QTU1_PARTN</name>
<protein>
    <submittedName>
        <fullName evidence="1">Uncharacterized protein</fullName>
    </submittedName>
</protein>